<evidence type="ECO:0000256" key="3">
    <source>
        <dbReference type="ARBA" id="ARBA00022452"/>
    </source>
</evidence>
<dbReference type="SUPFAM" id="SSF49464">
    <property type="entry name" value="Carboxypeptidase regulatory domain-like"/>
    <property type="match status" value="1"/>
</dbReference>
<feature type="domain" description="TonB-dependent receptor plug" evidence="9">
    <location>
        <begin position="118"/>
        <end position="225"/>
    </location>
</feature>
<keyword evidence="2 7" id="KW-0813">Transport</keyword>
<protein>
    <submittedName>
        <fullName evidence="10">TonB-dependent receptor</fullName>
    </submittedName>
</protein>
<dbReference type="Pfam" id="PF07715">
    <property type="entry name" value="Plug"/>
    <property type="match status" value="1"/>
</dbReference>
<organism evidence="10 11">
    <name type="scientific">Aureibaculum algae</name>
    <dbReference type="NCBI Taxonomy" id="2584122"/>
    <lineage>
        <taxon>Bacteria</taxon>
        <taxon>Pseudomonadati</taxon>
        <taxon>Bacteroidota</taxon>
        <taxon>Flavobacteriia</taxon>
        <taxon>Flavobacteriales</taxon>
        <taxon>Flavobacteriaceae</taxon>
        <taxon>Aureibaculum</taxon>
    </lineage>
</organism>
<dbReference type="InterPro" id="IPR023997">
    <property type="entry name" value="TonB-dep_OMP_SusC/RagA_CS"/>
</dbReference>
<keyword evidence="6 7" id="KW-0998">Cell outer membrane</keyword>
<dbReference type="KEGG" id="fbe:FF125_09735"/>
<dbReference type="Proteomes" id="UP000306229">
    <property type="component" value="Chromosome"/>
</dbReference>
<dbReference type="Gene3D" id="2.60.40.1120">
    <property type="entry name" value="Carboxypeptidase-like, regulatory domain"/>
    <property type="match status" value="1"/>
</dbReference>
<comment type="subcellular location">
    <subcellularLocation>
        <location evidence="1 7">Cell outer membrane</location>
        <topology evidence="1 7">Multi-pass membrane protein</topology>
    </subcellularLocation>
</comment>
<gene>
    <name evidence="10" type="ORF">FF125_09735</name>
</gene>
<dbReference type="AlphaFoldDB" id="A0A5B7TXP4"/>
<keyword evidence="11" id="KW-1185">Reference proteome</keyword>
<dbReference type="OrthoDB" id="9768177at2"/>
<evidence type="ECO:0000259" key="9">
    <source>
        <dbReference type="Pfam" id="PF07715"/>
    </source>
</evidence>
<evidence type="ECO:0000256" key="1">
    <source>
        <dbReference type="ARBA" id="ARBA00004571"/>
    </source>
</evidence>
<evidence type="ECO:0000256" key="5">
    <source>
        <dbReference type="ARBA" id="ARBA00023136"/>
    </source>
</evidence>
<proteinExistence type="inferred from homology"/>
<accession>A0A5B7TXP4</accession>
<evidence type="ECO:0000256" key="7">
    <source>
        <dbReference type="PROSITE-ProRule" id="PRU01360"/>
    </source>
</evidence>
<comment type="similarity">
    <text evidence="7">Belongs to the TonB-dependent receptor family.</text>
</comment>
<dbReference type="SUPFAM" id="SSF56935">
    <property type="entry name" value="Porins"/>
    <property type="match status" value="1"/>
</dbReference>
<evidence type="ECO:0000313" key="11">
    <source>
        <dbReference type="Proteomes" id="UP000306229"/>
    </source>
</evidence>
<dbReference type="EMBL" id="CP040749">
    <property type="protein sequence ID" value="QCX41038.1"/>
    <property type="molecule type" value="Genomic_DNA"/>
</dbReference>
<keyword evidence="3 7" id="KW-1134">Transmembrane beta strand</keyword>
<dbReference type="InterPro" id="IPR037066">
    <property type="entry name" value="Plug_dom_sf"/>
</dbReference>
<dbReference type="InterPro" id="IPR039426">
    <property type="entry name" value="TonB-dep_rcpt-like"/>
</dbReference>
<dbReference type="InterPro" id="IPR036942">
    <property type="entry name" value="Beta-barrel_TonB_sf"/>
</dbReference>
<sequence length="1019" mass="112863">MGFRLTSKIPLLLLFFIFTLTANAQEITVSGMVTSADDNLPLPGVNVIIKGTTNGTSTDFDGNYSIMVTKGEVLDFSFIGFTNQSITVGDQTEINVVMQVDAQALDEVVVVGYGELKVKDLTSAITTIKAEEIGKTPTGQAMQALQGKVAGLQVVSSGAPGASPTIRVRGIGSYPGVGDESPLYVVDGMFYDNIDFLNPSDIASISVLKDASASAIYGVKAANGVILIETNSGKFNQKGKITYDGYYGTQIAQNVLKMANSEQFVNMAMESGSPADIGYVQNAMQRYGRSRTNPNVPDVNTDWYDEILRPAAIMNHSLNFTGGSENASYAVGTNYFAQEGVLDMKNEYERFNVRAKLDFKVNNWLTVGGNTIFSNGTTYAQEASAWFTAYYAVPIMPVLDPSNTEAWPTPYASAEDLGYRGAKNPRPVMDNNRERLKIRKILANFYADMEIVPEKLSFKTSYNHSYETLNKREAGFPYFVSNGSQRQRESAFVTKRSEVYSKQIWDNVLTFTNKFDDHDVTIMAGTSFRDDSFDFVTGTGTNYPYDLSDDNEELWYLSQSEAETRTADDGGSRQYGMSYFGRVSYNFKDKYLVYGTFRADGSSKFQEKWGYFPTIGAGWVLSSESFMEDNNVIDYLKVRASWGQLGNDKVPASDGANSLSTEEVAIGDQLETGTVGSNTFDYLKWERTEEYNIGLTSRILDNKLSIEADYYIRNTKNAIIPINVPATGQSIRRNSGEIRNSGFELSLDWKNSISDKLSYNVGVNLSTLKNEVIDIFGQDYIDGGSAEFRQRTLVGEPLLAFFGYEVAGVYQNDAEIAADPTAQNEINNNNNILVPGDFKYRDMNNDGKIDGDDRVVLGSYLPSFNYGLNLGVDYKNFSFSANMLGQTGNKILNRKRGEVIFTPDGNMDADLAINRWHGEGTSNTYPSSSGLRRGWNQKMSDYLVEDGSFFRLQNVRMAYKFNGEELFGTPMPNATISLTAERPLTVFGYNGFNPEVQNGIDRQVYPIPAVYTVGLNIIF</sequence>
<dbReference type="GO" id="GO:0009279">
    <property type="term" value="C:cell outer membrane"/>
    <property type="evidence" value="ECO:0007669"/>
    <property type="project" value="UniProtKB-SubCell"/>
</dbReference>
<dbReference type="InterPro" id="IPR008969">
    <property type="entry name" value="CarboxyPept-like_regulatory"/>
</dbReference>
<dbReference type="InterPro" id="IPR023996">
    <property type="entry name" value="TonB-dep_OMP_SusC/RagA"/>
</dbReference>
<keyword evidence="5 7" id="KW-0472">Membrane</keyword>
<keyword evidence="4 7" id="KW-0812">Transmembrane</keyword>
<name>A0A5B7TXP4_9FLAO</name>
<keyword evidence="10" id="KW-0675">Receptor</keyword>
<evidence type="ECO:0000256" key="4">
    <source>
        <dbReference type="ARBA" id="ARBA00022692"/>
    </source>
</evidence>
<dbReference type="InterPro" id="IPR012910">
    <property type="entry name" value="Plug_dom"/>
</dbReference>
<evidence type="ECO:0000256" key="8">
    <source>
        <dbReference type="SAM" id="SignalP"/>
    </source>
</evidence>
<dbReference type="Gene3D" id="2.170.130.10">
    <property type="entry name" value="TonB-dependent receptor, plug domain"/>
    <property type="match status" value="1"/>
</dbReference>
<evidence type="ECO:0000256" key="2">
    <source>
        <dbReference type="ARBA" id="ARBA00022448"/>
    </source>
</evidence>
<feature type="signal peptide" evidence="8">
    <location>
        <begin position="1"/>
        <end position="24"/>
    </location>
</feature>
<dbReference type="NCBIfam" id="TIGR04056">
    <property type="entry name" value="OMP_RagA_SusC"/>
    <property type="match status" value="1"/>
</dbReference>
<dbReference type="NCBIfam" id="TIGR04057">
    <property type="entry name" value="SusC_RagA_signa"/>
    <property type="match status" value="1"/>
</dbReference>
<keyword evidence="8" id="KW-0732">Signal</keyword>
<dbReference type="Gene3D" id="2.40.170.20">
    <property type="entry name" value="TonB-dependent receptor, beta-barrel domain"/>
    <property type="match status" value="1"/>
</dbReference>
<evidence type="ECO:0000313" key="10">
    <source>
        <dbReference type="EMBL" id="QCX41038.1"/>
    </source>
</evidence>
<dbReference type="Pfam" id="PF13715">
    <property type="entry name" value="CarbopepD_reg_2"/>
    <property type="match status" value="1"/>
</dbReference>
<reference evidence="10 11" key="1">
    <citation type="submission" date="2019-05" db="EMBL/GenBank/DDBJ databases">
        <title>Algicella ahnfeltiae gen. nov., sp. nov., a novel marine bacterium of the family Flavobacteriaceae isolated from a red alga.</title>
        <authorList>
            <person name="Nedashkovskaya O.I."/>
            <person name="Kukhlevskiy A.D."/>
            <person name="Kim S.-G."/>
            <person name="Zhukova N.V."/>
            <person name="Mikhailov V.V."/>
        </authorList>
    </citation>
    <scope>NUCLEOTIDE SEQUENCE [LARGE SCALE GENOMIC DNA]</scope>
    <source>
        <strain evidence="10 11">10Alg115</strain>
    </source>
</reference>
<dbReference type="PROSITE" id="PS52016">
    <property type="entry name" value="TONB_DEPENDENT_REC_3"/>
    <property type="match status" value="1"/>
</dbReference>
<feature type="chain" id="PRO_5022910724" evidence="8">
    <location>
        <begin position="25"/>
        <end position="1019"/>
    </location>
</feature>
<evidence type="ECO:0000256" key="6">
    <source>
        <dbReference type="ARBA" id="ARBA00023237"/>
    </source>
</evidence>